<keyword evidence="2 3" id="KW-0040">ANK repeat</keyword>
<evidence type="ECO:0000259" key="4">
    <source>
        <dbReference type="Pfam" id="PF24883"/>
    </source>
</evidence>
<evidence type="ECO:0000313" key="5">
    <source>
        <dbReference type="EMBL" id="KAK8044398.1"/>
    </source>
</evidence>
<feature type="repeat" description="ANK" evidence="3">
    <location>
        <begin position="669"/>
        <end position="701"/>
    </location>
</feature>
<organism evidence="5 6">
    <name type="scientific">Apiospora rasikravindrae</name>
    <dbReference type="NCBI Taxonomy" id="990691"/>
    <lineage>
        <taxon>Eukaryota</taxon>
        <taxon>Fungi</taxon>
        <taxon>Dikarya</taxon>
        <taxon>Ascomycota</taxon>
        <taxon>Pezizomycotina</taxon>
        <taxon>Sordariomycetes</taxon>
        <taxon>Xylariomycetidae</taxon>
        <taxon>Amphisphaeriales</taxon>
        <taxon>Apiosporaceae</taxon>
        <taxon>Apiospora</taxon>
    </lineage>
</organism>
<feature type="non-terminal residue" evidence="5">
    <location>
        <position position="1"/>
    </location>
</feature>
<comment type="caution">
    <text evidence="5">The sequence shown here is derived from an EMBL/GenBank/DDBJ whole genome shotgun (WGS) entry which is preliminary data.</text>
</comment>
<feature type="non-terminal residue" evidence="5">
    <location>
        <position position="955"/>
    </location>
</feature>
<feature type="repeat" description="ANK" evidence="3">
    <location>
        <begin position="768"/>
        <end position="800"/>
    </location>
</feature>
<dbReference type="EMBL" id="JAQQWK010000003">
    <property type="protein sequence ID" value="KAK8044398.1"/>
    <property type="molecule type" value="Genomic_DNA"/>
</dbReference>
<dbReference type="Gene3D" id="1.25.40.20">
    <property type="entry name" value="Ankyrin repeat-containing domain"/>
    <property type="match status" value="3"/>
</dbReference>
<evidence type="ECO:0000256" key="2">
    <source>
        <dbReference type="ARBA" id="ARBA00023043"/>
    </source>
</evidence>
<dbReference type="InterPro" id="IPR056884">
    <property type="entry name" value="NPHP3-like_N"/>
</dbReference>
<dbReference type="SUPFAM" id="SSF48403">
    <property type="entry name" value="Ankyrin repeat"/>
    <property type="match status" value="2"/>
</dbReference>
<dbReference type="Gene3D" id="3.40.50.300">
    <property type="entry name" value="P-loop containing nucleotide triphosphate hydrolases"/>
    <property type="match status" value="1"/>
</dbReference>
<keyword evidence="6" id="KW-1185">Reference proteome</keyword>
<dbReference type="SMART" id="SM00248">
    <property type="entry name" value="ANK"/>
    <property type="match status" value="12"/>
</dbReference>
<dbReference type="PROSITE" id="PS50297">
    <property type="entry name" value="ANK_REP_REGION"/>
    <property type="match status" value="4"/>
</dbReference>
<feature type="repeat" description="ANK" evidence="3">
    <location>
        <begin position="735"/>
        <end position="767"/>
    </location>
</feature>
<dbReference type="PROSITE" id="PS50088">
    <property type="entry name" value="ANK_REPEAT"/>
    <property type="match status" value="5"/>
</dbReference>
<feature type="domain" description="Nephrocystin 3-like N-terminal" evidence="4">
    <location>
        <begin position="29"/>
        <end position="188"/>
    </location>
</feature>
<feature type="repeat" description="ANK" evidence="3">
    <location>
        <begin position="892"/>
        <end position="924"/>
    </location>
</feature>
<proteinExistence type="predicted"/>
<accession>A0ABR1TCP9</accession>
<reference evidence="5 6" key="1">
    <citation type="submission" date="2023-01" db="EMBL/GenBank/DDBJ databases">
        <title>Analysis of 21 Apiospora genomes using comparative genomics revels a genus with tremendous synthesis potential of carbohydrate active enzymes and secondary metabolites.</title>
        <authorList>
            <person name="Sorensen T."/>
        </authorList>
    </citation>
    <scope>NUCLEOTIDE SEQUENCE [LARGE SCALE GENOMIC DNA]</scope>
    <source>
        <strain evidence="5 6">CBS 33761</strain>
    </source>
</reference>
<name>A0ABR1TCP9_9PEZI</name>
<dbReference type="PANTHER" id="PTHR24173:SF74">
    <property type="entry name" value="ANKYRIN REPEAT DOMAIN-CONTAINING PROTEIN 16"/>
    <property type="match status" value="1"/>
</dbReference>
<dbReference type="PANTHER" id="PTHR24173">
    <property type="entry name" value="ANKYRIN REPEAT CONTAINING"/>
    <property type="match status" value="1"/>
</dbReference>
<evidence type="ECO:0000256" key="3">
    <source>
        <dbReference type="PROSITE-ProRule" id="PRU00023"/>
    </source>
</evidence>
<dbReference type="InterPro" id="IPR027417">
    <property type="entry name" value="P-loop_NTPase"/>
</dbReference>
<dbReference type="InterPro" id="IPR002110">
    <property type="entry name" value="Ankyrin_rpt"/>
</dbReference>
<evidence type="ECO:0000313" key="6">
    <source>
        <dbReference type="Proteomes" id="UP001444661"/>
    </source>
</evidence>
<evidence type="ECO:0000256" key="1">
    <source>
        <dbReference type="ARBA" id="ARBA00022737"/>
    </source>
</evidence>
<gene>
    <name evidence="5" type="ORF">PG993_004422</name>
</gene>
<dbReference type="Pfam" id="PF12796">
    <property type="entry name" value="Ank_2"/>
    <property type="match status" value="2"/>
</dbReference>
<dbReference type="Pfam" id="PF13637">
    <property type="entry name" value="Ank_4"/>
    <property type="match status" value="1"/>
</dbReference>
<dbReference type="Proteomes" id="UP001444661">
    <property type="component" value="Unassembled WGS sequence"/>
</dbReference>
<dbReference type="PRINTS" id="PR01415">
    <property type="entry name" value="ANKYRIN"/>
</dbReference>
<protein>
    <recommendedName>
        <fullName evidence="4">Nephrocystin 3-like N-terminal domain-containing protein</fullName>
    </recommendedName>
</protein>
<feature type="repeat" description="ANK" evidence="3">
    <location>
        <begin position="702"/>
        <end position="734"/>
    </location>
</feature>
<sequence>KRARKLLESLSTYNYSRTFNQSTRKRHGNTTNWIYETSQFQRWVEGNSSVLWCSGKIGCGKTIAAANAIRRVQQTRSAGNIPLITYLFMQTDDSDSLNTVIVLRTLLRQLLTESMVSGDIGDALHKVVLSSDESDITDLLLKLMPASQKAYIFLDGLDECKKEDRGVLLNALSTLVTAGGNIRLYISSHNSVGAEVKKYFPGFEHIYLDCQANNNDIASYINDTINEKLKQGDLKVGGNELVIEIKDSLATGAQGMYLWAYFQIEEICLQTTDGDIRQALKDLPRDLAGVFQRVLRRINDRHRGPIARKLFPSFLLDAPADSTLAEFHFVLEDVDHNIGEICITYLCFNDFKITLTTRSKPALINPLQIAPMVTKPVSKSAALLSEIPNKFTNTSHAIDLQLQASNIVSPQNLPIIETLVTSHPFLEYASKHWAVHTKYFHPRNSKTWDIWEGICAEDPAVIWACDNDHAAIMRLLLSYKPYTLDDAAFSGNLSLVNSLLNQLMAGSEIPDQIIHQAFRTAVILGRSDIVDRFLAVDILDVNSPLPPYKGQTSALAIAMQAKNPYMVNSLVVAGANTVDVHIVELINQGNTDDLCASIATTKSIATAPNGVLALKQAVKKGDLTMFDTLLAAGVDTGNTLWDAISRDRLEMVEKLISAKADTNAVGGTYGTNALTLSAEKGQLGVVKALLAPGADVNSARSFTGTPLQAAARNGHLEMVKVLLSAGADINSTESFGETPLQAAATNGHFETVKVLLSAGADTNLPRASTMSPLHAAAKQWHLEMVDALISAKAEIKKTPENDKGLTILQLAAEKGNLEVVHKLLAVIPDGKAELSKDAIWIAAREGHVEVVETLILAAGGLETNQKVSGSRPRQPLDGFNAIPQPLHIVDYIERNPIYTASRRGHLKVVNMLLAAGADVNVVDRYHWTPLKAAKSYGHGAVADRLRQAGAVVEGS</sequence>
<keyword evidence="1" id="KW-0677">Repeat</keyword>
<dbReference type="InterPro" id="IPR036770">
    <property type="entry name" value="Ankyrin_rpt-contain_sf"/>
</dbReference>
<dbReference type="Pfam" id="PF24883">
    <property type="entry name" value="NPHP3_N"/>
    <property type="match status" value="1"/>
</dbReference>